<dbReference type="Pfam" id="PF13229">
    <property type="entry name" value="Beta_helix"/>
    <property type="match status" value="1"/>
</dbReference>
<reference evidence="2 3" key="1">
    <citation type="submission" date="2019-08" db="EMBL/GenBank/DDBJ databases">
        <title>Genome of Vicingus serpentipes NCIMB 15042.</title>
        <authorList>
            <person name="Bowman J.P."/>
        </authorList>
    </citation>
    <scope>NUCLEOTIDE SEQUENCE [LARGE SCALE GENOMIC DNA]</scope>
    <source>
        <strain evidence="2 3">NCIMB 15042</strain>
    </source>
</reference>
<dbReference type="InterPro" id="IPR039448">
    <property type="entry name" value="Beta_helix"/>
</dbReference>
<dbReference type="AlphaFoldDB" id="A0A5C6RRY2"/>
<evidence type="ECO:0000313" key="2">
    <source>
        <dbReference type="EMBL" id="TXB64769.1"/>
    </source>
</evidence>
<dbReference type="Proteomes" id="UP000321721">
    <property type="component" value="Unassembled WGS sequence"/>
</dbReference>
<name>A0A5C6RRY2_9FLAO</name>
<dbReference type="InterPro" id="IPR006626">
    <property type="entry name" value="PbH1"/>
</dbReference>
<comment type="caution">
    <text evidence="2">The sequence shown here is derived from an EMBL/GenBank/DDBJ whole genome shotgun (WGS) entry which is preliminary data.</text>
</comment>
<dbReference type="PROSITE" id="PS51257">
    <property type="entry name" value="PROKAR_LIPOPROTEIN"/>
    <property type="match status" value="1"/>
</dbReference>
<organism evidence="2 3">
    <name type="scientific">Vicingus serpentipes</name>
    <dbReference type="NCBI Taxonomy" id="1926625"/>
    <lineage>
        <taxon>Bacteria</taxon>
        <taxon>Pseudomonadati</taxon>
        <taxon>Bacteroidota</taxon>
        <taxon>Flavobacteriia</taxon>
        <taxon>Flavobacteriales</taxon>
        <taxon>Vicingaceae</taxon>
        <taxon>Vicingus</taxon>
    </lineage>
</organism>
<dbReference type="Gene3D" id="2.60.40.1260">
    <property type="entry name" value="Lamin Tail domain"/>
    <property type="match status" value="1"/>
</dbReference>
<dbReference type="Gene3D" id="2.60.40.10">
    <property type="entry name" value="Immunoglobulins"/>
    <property type="match status" value="1"/>
</dbReference>
<dbReference type="SMART" id="SM00710">
    <property type="entry name" value="PbH1"/>
    <property type="match status" value="4"/>
</dbReference>
<feature type="domain" description="LTD" evidence="1">
    <location>
        <begin position="840"/>
        <end position="958"/>
    </location>
</feature>
<dbReference type="InterPro" id="IPR013783">
    <property type="entry name" value="Ig-like_fold"/>
</dbReference>
<dbReference type="PROSITE" id="PS51841">
    <property type="entry name" value="LTD"/>
    <property type="match status" value="1"/>
</dbReference>
<keyword evidence="3" id="KW-1185">Reference proteome</keyword>
<dbReference type="SUPFAM" id="SSF51126">
    <property type="entry name" value="Pectin lyase-like"/>
    <property type="match status" value="1"/>
</dbReference>
<accession>A0A5C6RRY2</accession>
<dbReference type="Pfam" id="PF08757">
    <property type="entry name" value="CotH"/>
    <property type="match status" value="1"/>
</dbReference>
<dbReference type="PANTHER" id="PTHR40050:SF1">
    <property type="entry name" value="INNER SPORE COAT PROTEIN H"/>
    <property type="match status" value="1"/>
</dbReference>
<protein>
    <recommendedName>
        <fullName evidence="1">LTD domain-containing protein</fullName>
    </recommendedName>
</protein>
<dbReference type="InterPro" id="IPR014867">
    <property type="entry name" value="Spore_coat_CotH_CotH2/3/7"/>
</dbReference>
<gene>
    <name evidence="2" type="ORF">FRY74_09975</name>
</gene>
<evidence type="ECO:0000313" key="3">
    <source>
        <dbReference type="Proteomes" id="UP000321721"/>
    </source>
</evidence>
<evidence type="ECO:0000259" key="1">
    <source>
        <dbReference type="PROSITE" id="PS51841"/>
    </source>
</evidence>
<dbReference type="InterPro" id="IPR001322">
    <property type="entry name" value="Lamin_tail_dom"/>
</dbReference>
<sequence length="988" mass="113576">MITLSMRYAVAFLCIVLFVSCGTSQVKIENEDFPPTSFKEYYIDCETSDVEKIYASPKENLYIPIKITLNGETHIAKMRIRGDTSREDPKKSLKIKFDSTSFSPTEMVFNLNAEYSDKTLIRQYLSSKLIQQSGQICFNSELVKIYLNNKYYGLYLKVENIDEHFLKRNNLSKKNNLYKATKDGACLSIFDDVNAKWEKKTNKKGSFNDLKELIEKVNNTPDKDFYSFVKNTFEYKSLVNVIALNMFLSNGSTYYHNYYLYHDLYKTGKWQLFQWDIDKSLSYYNWMPYTYHRTSSEWESDNPLIERAILCEPIFNDIKERINELHKSHLNNEFVTPIIDKLIPLIDPVVELDTLDKIKTKKEWLANINREKEYFNNHYALLQNQFNEQPLSFYVHRFKQTQTDTVTFKWEKSKHKANKNITYTLAYGTDFLLLDSSKTTYITNITDTFYKLNSLKNGKYYWKVSSTDGNFITEGFNTKNILIFNSGTLVSANINSNTTFTKEGSPYIIKENLTIGENATLTINPGVEIHLKQNVKISCNGNIFASGTREEPIYFMPDNTSKNWSHIYFYEKAKTGYFKHVHLKDGIINFKETEVTLDSSSITINNKNLVEGEKRSALIWGLKGKLNVLNSTFEGNGTGEGMVVYFVDATTENSSFNNMPDAIEYIQTDKGIIRNNLVRNSPDDAIDLNACNNVIIENNILINNSDKGVSIGTEQYGPSKNGVVVKNNLFINNKTCVSVKDSSFALVKNNTMINNRKGLYAYRKRSDYKLGGAIKAENNLFYNCSEMYAWADEWSTLERTNSLSYPKNIGGDAINKKPIFLDTLNFDYHLQENKNDIGAFSSKTTAISLVNIHIKSSKDKNSGDWIELQNNYNIDVNLTGYTIIIKTEKGEKKFRFPIGTILPRLASVYLVNNFIEFSNIYPKAFNIIDELPKLTPNETSVTLINSNGFVLDQHTYRAISEIDEAKGVTIKSNRINDKSQKNWSIIVE</sequence>
<dbReference type="SUPFAM" id="SSF74853">
    <property type="entry name" value="Lamin A/C globular tail domain"/>
    <property type="match status" value="1"/>
</dbReference>
<dbReference type="RefSeq" id="WP_147101049.1">
    <property type="nucleotide sequence ID" value="NZ_VOOS01000004.1"/>
</dbReference>
<proteinExistence type="predicted"/>
<dbReference type="Gene3D" id="2.160.20.10">
    <property type="entry name" value="Single-stranded right-handed beta-helix, Pectin lyase-like"/>
    <property type="match status" value="1"/>
</dbReference>
<dbReference type="InterPro" id="IPR036415">
    <property type="entry name" value="Lamin_tail_dom_sf"/>
</dbReference>
<dbReference type="InterPro" id="IPR012334">
    <property type="entry name" value="Pectin_lyas_fold"/>
</dbReference>
<dbReference type="InterPro" id="IPR011050">
    <property type="entry name" value="Pectin_lyase_fold/virulence"/>
</dbReference>
<dbReference type="OrthoDB" id="1521716at2"/>
<dbReference type="EMBL" id="VOOS01000004">
    <property type="protein sequence ID" value="TXB64769.1"/>
    <property type="molecule type" value="Genomic_DNA"/>
</dbReference>
<dbReference type="Pfam" id="PF00932">
    <property type="entry name" value="LTD"/>
    <property type="match status" value="1"/>
</dbReference>
<dbReference type="PANTHER" id="PTHR40050">
    <property type="entry name" value="INNER SPORE COAT PROTEIN H"/>
    <property type="match status" value="1"/>
</dbReference>